<gene>
    <name evidence="1" type="ORF">BpHYR1_025809</name>
</gene>
<reference evidence="1 2" key="1">
    <citation type="journal article" date="2018" name="Sci. Rep.">
        <title>Genomic signatures of local adaptation to the degree of environmental predictability in rotifers.</title>
        <authorList>
            <person name="Franch-Gras L."/>
            <person name="Hahn C."/>
            <person name="Garcia-Roger E.M."/>
            <person name="Carmona M.J."/>
            <person name="Serra M."/>
            <person name="Gomez A."/>
        </authorList>
    </citation>
    <scope>NUCLEOTIDE SEQUENCE [LARGE SCALE GENOMIC DNA]</scope>
    <source>
        <strain evidence="1">HYR1</strain>
    </source>
</reference>
<keyword evidence="2" id="KW-1185">Reference proteome</keyword>
<sequence length="201" mass="22685">MPWCANESSPRSDIQFLRLSRSVSVSPNCFLIISTARNLVYSEGVFHTDGGTIAHLLNAQFGSVFIQSSTHAPTVVSKYSSQREINVNIFSPESIRKMKILKSKLAKTFVTKRSFFLPYFQNDLLASSMSIGKRNPGELDQTDGQPITRFIDCKKMPEFCNIATIQELQAVQYTNRPRPTDCGFVGCRPQQLIGEINYYQK</sequence>
<comment type="caution">
    <text evidence="1">The sequence shown here is derived from an EMBL/GenBank/DDBJ whole genome shotgun (WGS) entry which is preliminary data.</text>
</comment>
<evidence type="ECO:0000313" key="1">
    <source>
        <dbReference type="EMBL" id="RNA00932.1"/>
    </source>
</evidence>
<dbReference type="AlphaFoldDB" id="A0A3M7PP87"/>
<accession>A0A3M7PP87</accession>
<dbReference type="Proteomes" id="UP000276133">
    <property type="component" value="Unassembled WGS sequence"/>
</dbReference>
<name>A0A3M7PP87_BRAPC</name>
<protein>
    <submittedName>
        <fullName evidence="1">Uncharacterized protein</fullName>
    </submittedName>
</protein>
<proteinExistence type="predicted"/>
<dbReference type="EMBL" id="REGN01009548">
    <property type="protein sequence ID" value="RNA00932.1"/>
    <property type="molecule type" value="Genomic_DNA"/>
</dbReference>
<organism evidence="1 2">
    <name type="scientific">Brachionus plicatilis</name>
    <name type="common">Marine rotifer</name>
    <name type="synonym">Brachionus muelleri</name>
    <dbReference type="NCBI Taxonomy" id="10195"/>
    <lineage>
        <taxon>Eukaryota</taxon>
        <taxon>Metazoa</taxon>
        <taxon>Spiralia</taxon>
        <taxon>Gnathifera</taxon>
        <taxon>Rotifera</taxon>
        <taxon>Eurotatoria</taxon>
        <taxon>Monogononta</taxon>
        <taxon>Pseudotrocha</taxon>
        <taxon>Ploima</taxon>
        <taxon>Brachionidae</taxon>
        <taxon>Brachionus</taxon>
    </lineage>
</organism>
<evidence type="ECO:0000313" key="2">
    <source>
        <dbReference type="Proteomes" id="UP000276133"/>
    </source>
</evidence>